<accession>A0A5J4QV57</accession>
<proteinExistence type="predicted"/>
<feature type="coiled-coil region" evidence="1">
    <location>
        <begin position="19"/>
        <end position="53"/>
    </location>
</feature>
<name>A0A5J4QV57_9ZZZZ</name>
<keyword evidence="1" id="KW-0175">Coiled coil</keyword>
<sequence>MKRFLVTLVLPILSAVTLLGQSNSLIKDLEEKHKTLQKEIVQTESLLNNTKKDVTNQLNMLNTLTGQIRVRKQYISTISSDLSAINNELNKLTVQLKGLR</sequence>
<comment type="caution">
    <text evidence="2">The sequence shown here is derived from an EMBL/GenBank/DDBJ whole genome shotgun (WGS) entry which is preliminary data.</text>
</comment>
<dbReference type="Gene3D" id="1.20.5.300">
    <property type="match status" value="1"/>
</dbReference>
<dbReference type="AlphaFoldDB" id="A0A5J4QV57"/>
<evidence type="ECO:0000313" key="2">
    <source>
        <dbReference type="EMBL" id="KAA6325225.1"/>
    </source>
</evidence>
<feature type="non-terminal residue" evidence="2">
    <location>
        <position position="100"/>
    </location>
</feature>
<protein>
    <submittedName>
        <fullName evidence="2">Uncharacterized protein</fullName>
    </submittedName>
</protein>
<evidence type="ECO:0000256" key="1">
    <source>
        <dbReference type="SAM" id="Coils"/>
    </source>
</evidence>
<reference evidence="2" key="1">
    <citation type="submission" date="2019-03" db="EMBL/GenBank/DDBJ databases">
        <title>Single cell metagenomics reveals metabolic interactions within the superorganism composed of flagellate Streblomastix strix and complex community of Bacteroidetes bacteria on its surface.</title>
        <authorList>
            <person name="Treitli S.C."/>
            <person name="Kolisko M."/>
            <person name="Husnik F."/>
            <person name="Keeling P."/>
            <person name="Hampl V."/>
        </authorList>
    </citation>
    <scope>NUCLEOTIDE SEQUENCE</scope>
    <source>
        <strain evidence="2">STM</strain>
    </source>
</reference>
<gene>
    <name evidence="2" type="ORF">EZS27_025533</name>
</gene>
<dbReference type="EMBL" id="SNRY01002406">
    <property type="protein sequence ID" value="KAA6325225.1"/>
    <property type="molecule type" value="Genomic_DNA"/>
</dbReference>
<organism evidence="2">
    <name type="scientific">termite gut metagenome</name>
    <dbReference type="NCBI Taxonomy" id="433724"/>
    <lineage>
        <taxon>unclassified sequences</taxon>
        <taxon>metagenomes</taxon>
        <taxon>organismal metagenomes</taxon>
    </lineage>
</organism>